<keyword evidence="2 3" id="KW-0802">TPR repeat</keyword>
<feature type="signal peptide" evidence="4">
    <location>
        <begin position="1"/>
        <end position="25"/>
    </location>
</feature>
<evidence type="ECO:0000256" key="1">
    <source>
        <dbReference type="ARBA" id="ARBA00022737"/>
    </source>
</evidence>
<dbReference type="PROSITE" id="PS51257">
    <property type="entry name" value="PROKAR_LIPOPROTEIN"/>
    <property type="match status" value="1"/>
</dbReference>
<reference evidence="5 6" key="1">
    <citation type="submission" date="2011-11" db="EMBL/GenBank/DDBJ databases">
        <title>Improved High-Quality Draft sequence of Beggiatoa alba B18lD.</title>
        <authorList>
            <consortium name="US DOE Joint Genome Institute"/>
            <person name="Lucas S."/>
            <person name="Han J."/>
            <person name="Lapidus A."/>
            <person name="Cheng J.-F."/>
            <person name="Goodwin L."/>
            <person name="Pitluck S."/>
            <person name="Peters L."/>
            <person name="Mikhailova N."/>
            <person name="Held B."/>
            <person name="Detter J.C."/>
            <person name="Han C."/>
            <person name="Tapia R."/>
            <person name="Land M."/>
            <person name="Hauser L."/>
            <person name="Kyrpides N."/>
            <person name="Ivanova N."/>
            <person name="Pagani I."/>
            <person name="Samuel K."/>
            <person name="Teske A."/>
            <person name="Mueller J."/>
            <person name="Woyke T."/>
        </authorList>
    </citation>
    <scope>NUCLEOTIDE SEQUENCE [LARGE SCALE GENOMIC DNA]</scope>
    <source>
        <strain evidence="5 6">B18LD</strain>
    </source>
</reference>
<sequence>MKIYKNIKMLSLAFLMVGCANQLTAQATADAGQDTLNPSPTLAATLPPSPEFASQQEEAMYDVLVGEVARQRGEYSLSAQSYLNLAEKTKDPEFAARATQTALFSRAYELAVQAANLWLKLAPNSPDAYQALGTILLQQERTDEALHYLESMLDNAQGNQQHRLEMILAMLEQRKGKDSARALIEKLVERRPDNPQILLSYTNLLIASNELDKAITVLQKILNADPTHEQAIPLYAHVLQKQNRETEALAWMEKAATAYPNRTDFGYIYARMLASGEQYEKAFEAFKRIQATFPRPEDVLFPLGILALQLNKLDEARQFFTDLQKQAEQADIAYYYLGQVEEKAKNWDTALTWYKKIKSGDNFLTAQMRIALVLSEQGNLNAAVEYLRNVPTEQEEDSLQLLRFEAELYAEKERYQDAMATYNRVVALAPTNTDSLYQRGMLAIKMNDLVQMEKDFRQIIELDPENAHAYNSLGFTLADHTNRYEEAYELIKKALNLSPNSHYILDSHGWVLYRLGRYPEAIAELRKAQQQKDDPEIAAHLGEVLWVSGDKEGAKQVWEKATQTFPEDKFLKEVINRFLP</sequence>
<evidence type="ECO:0000313" key="6">
    <source>
        <dbReference type="Proteomes" id="UP000005744"/>
    </source>
</evidence>
<dbReference type="Proteomes" id="UP000005744">
    <property type="component" value="Unassembled WGS sequence"/>
</dbReference>
<dbReference type="Gene3D" id="1.25.40.10">
    <property type="entry name" value="Tetratricopeptide repeat domain"/>
    <property type="match status" value="3"/>
</dbReference>
<dbReference type="RefSeq" id="WP_002685678.1">
    <property type="nucleotide sequence ID" value="NZ_JH600070.1"/>
</dbReference>
<dbReference type="EMBL" id="JH600070">
    <property type="protein sequence ID" value="EIJ42595.1"/>
    <property type="molecule type" value="Genomic_DNA"/>
</dbReference>
<dbReference type="Pfam" id="PF13181">
    <property type="entry name" value="TPR_8"/>
    <property type="match status" value="2"/>
</dbReference>
<dbReference type="SUPFAM" id="SSF48452">
    <property type="entry name" value="TPR-like"/>
    <property type="match status" value="2"/>
</dbReference>
<organism evidence="5 6">
    <name type="scientific">Beggiatoa alba B18LD</name>
    <dbReference type="NCBI Taxonomy" id="395493"/>
    <lineage>
        <taxon>Bacteria</taxon>
        <taxon>Pseudomonadati</taxon>
        <taxon>Pseudomonadota</taxon>
        <taxon>Gammaproteobacteria</taxon>
        <taxon>Thiotrichales</taxon>
        <taxon>Thiotrichaceae</taxon>
        <taxon>Beggiatoa</taxon>
    </lineage>
</organism>
<evidence type="ECO:0000313" key="5">
    <source>
        <dbReference type="EMBL" id="EIJ42595.1"/>
    </source>
</evidence>
<keyword evidence="4" id="KW-0732">Signal</keyword>
<keyword evidence="1" id="KW-0677">Repeat</keyword>
<keyword evidence="6" id="KW-1185">Reference proteome</keyword>
<dbReference type="PANTHER" id="PTHR45586:SF1">
    <property type="entry name" value="LIPOPOLYSACCHARIDE ASSEMBLY PROTEIN B"/>
    <property type="match status" value="1"/>
</dbReference>
<feature type="chain" id="PRO_5003669501" evidence="4">
    <location>
        <begin position="26"/>
        <end position="580"/>
    </location>
</feature>
<dbReference type="AlphaFoldDB" id="I3CG52"/>
<feature type="repeat" description="TPR" evidence="3">
    <location>
        <begin position="195"/>
        <end position="228"/>
    </location>
</feature>
<dbReference type="Pfam" id="PF14559">
    <property type="entry name" value="TPR_19"/>
    <property type="match status" value="1"/>
</dbReference>
<dbReference type="InterPro" id="IPR011990">
    <property type="entry name" value="TPR-like_helical_dom_sf"/>
</dbReference>
<evidence type="ECO:0000256" key="4">
    <source>
        <dbReference type="SAM" id="SignalP"/>
    </source>
</evidence>
<dbReference type="Pfam" id="PF13432">
    <property type="entry name" value="TPR_16"/>
    <property type="match status" value="3"/>
</dbReference>
<dbReference type="STRING" id="395493.BegalDRAFT_1717"/>
<dbReference type="HOGENOM" id="CLU_007251_4_0_6"/>
<dbReference type="OrthoDB" id="7637125at2"/>
<protein>
    <submittedName>
        <fullName evidence="5">ChAPs (Chs5p-Arf1p-binding proteins)</fullName>
    </submittedName>
</protein>
<feature type="repeat" description="TPR" evidence="3">
    <location>
        <begin position="399"/>
        <end position="432"/>
    </location>
</feature>
<name>I3CG52_9GAMM</name>
<dbReference type="PANTHER" id="PTHR45586">
    <property type="entry name" value="TPR REPEAT-CONTAINING PROTEIN PA4667"/>
    <property type="match status" value="1"/>
</dbReference>
<proteinExistence type="predicted"/>
<accession>I3CG52</accession>
<dbReference type="InterPro" id="IPR019734">
    <property type="entry name" value="TPR_rpt"/>
</dbReference>
<dbReference type="eggNOG" id="COG0457">
    <property type="taxonomic scope" value="Bacteria"/>
</dbReference>
<feature type="repeat" description="TPR" evidence="3">
    <location>
        <begin position="433"/>
        <end position="466"/>
    </location>
</feature>
<dbReference type="PROSITE" id="PS50005">
    <property type="entry name" value="TPR"/>
    <property type="match status" value="3"/>
</dbReference>
<evidence type="ECO:0000256" key="3">
    <source>
        <dbReference type="PROSITE-ProRule" id="PRU00339"/>
    </source>
</evidence>
<dbReference type="InterPro" id="IPR051012">
    <property type="entry name" value="CellSynth/LPSAsmb/PSIAsmb"/>
</dbReference>
<evidence type="ECO:0000256" key="2">
    <source>
        <dbReference type="ARBA" id="ARBA00022803"/>
    </source>
</evidence>
<gene>
    <name evidence="5" type="ORF">BegalDRAFT_1717</name>
</gene>
<dbReference type="SMART" id="SM00028">
    <property type="entry name" value="TPR"/>
    <property type="match status" value="9"/>
</dbReference>